<dbReference type="InterPro" id="IPR036852">
    <property type="entry name" value="Peptidase_S8/S53_dom_sf"/>
</dbReference>
<dbReference type="InterPro" id="IPR023828">
    <property type="entry name" value="Peptidase_S8_Ser-AS"/>
</dbReference>
<dbReference type="InterPro" id="IPR023827">
    <property type="entry name" value="Peptidase_S8_Asp-AS"/>
</dbReference>
<dbReference type="GO" id="GO:0005615">
    <property type="term" value="C:extracellular space"/>
    <property type="evidence" value="ECO:0007669"/>
    <property type="project" value="TreeGrafter"/>
</dbReference>
<dbReference type="PANTHER" id="PTHR43806">
    <property type="entry name" value="PEPTIDASE S8"/>
    <property type="match status" value="1"/>
</dbReference>
<accession>A0A1X2HF47</accession>
<gene>
    <name evidence="9" type="ORF">BCR43DRAFT_472689</name>
</gene>
<dbReference type="InParanoid" id="A0A1X2HF47"/>
<dbReference type="EMBL" id="MCGN01000004">
    <property type="protein sequence ID" value="ORY97530.1"/>
    <property type="molecule type" value="Genomic_DNA"/>
</dbReference>
<organism evidence="9 10">
    <name type="scientific">Syncephalastrum racemosum</name>
    <name type="common">Filamentous fungus</name>
    <dbReference type="NCBI Taxonomy" id="13706"/>
    <lineage>
        <taxon>Eukaryota</taxon>
        <taxon>Fungi</taxon>
        <taxon>Fungi incertae sedis</taxon>
        <taxon>Mucoromycota</taxon>
        <taxon>Mucoromycotina</taxon>
        <taxon>Mucoromycetes</taxon>
        <taxon>Mucorales</taxon>
        <taxon>Syncephalastraceae</taxon>
        <taxon>Syncephalastrum</taxon>
    </lineage>
</organism>
<reference evidence="9 10" key="1">
    <citation type="submission" date="2016-07" db="EMBL/GenBank/DDBJ databases">
        <title>Pervasive Adenine N6-methylation of Active Genes in Fungi.</title>
        <authorList>
            <consortium name="DOE Joint Genome Institute"/>
            <person name="Mondo S.J."/>
            <person name="Dannebaum R.O."/>
            <person name="Kuo R.C."/>
            <person name="Labutti K."/>
            <person name="Haridas S."/>
            <person name="Kuo A."/>
            <person name="Salamov A."/>
            <person name="Ahrendt S.R."/>
            <person name="Lipzen A."/>
            <person name="Sullivan W."/>
            <person name="Andreopoulos W.B."/>
            <person name="Clum A."/>
            <person name="Lindquist E."/>
            <person name="Daum C."/>
            <person name="Ramamoorthy G.K."/>
            <person name="Gryganskyi A."/>
            <person name="Culley D."/>
            <person name="Magnuson J.K."/>
            <person name="James T.Y."/>
            <person name="O'Malley M.A."/>
            <person name="Stajich J.E."/>
            <person name="Spatafora J.W."/>
            <person name="Visel A."/>
            <person name="Grigoriev I.V."/>
        </authorList>
    </citation>
    <scope>NUCLEOTIDE SEQUENCE [LARGE SCALE GENOMIC DNA]</scope>
    <source>
        <strain evidence="9 10">NRRL 2496</strain>
    </source>
</reference>
<feature type="active site" description="Charge relay system" evidence="5">
    <location>
        <position position="195"/>
    </location>
</feature>
<sequence>MHVLLILIVLSSLGTALAATQTAELPSSGDRYIVVFKPNATHTAIQSRLQQMHIATKGKLLLEGVSPYQSIGQFRWFSGDFAPHTLIATAPTPWTALSNQSGYAGLDDNVVHYYVKDTAFKVQDLVQQNPPSWGLDRIDQRSGTNNEFRFPTSQGNGVTVYVLDTGVSEKHHDLKNRVTIGKTVTGSTSDDSNGHGTFVAGVCCGTTYGVAKQANVVSVKTLKDDGSGTLSDLLQGLEWVVSEHMNAGNNTKSIVNLSLGAEYSQAANDAIQEATALGIHVTIAAGNYGDDACKYSPGSAENAVTVGATDQNDTVASYSNYGECVDIFAPGTNIVSLGSDSESATQTLSGTSMAAPHVAGVMALLLSQDDYTPAEMAEVLKNSSSLIAQSFEAGQDSNNPNMTVTDNAVGNGTAVDSKGTGSQINFVYSNPNDGGNEWVFGQAISAASLTQPMLSISSDFFVYPLSAFMYVALHCII</sequence>
<proteinExistence type="inferred from homology"/>
<evidence type="ECO:0000256" key="6">
    <source>
        <dbReference type="RuleBase" id="RU003355"/>
    </source>
</evidence>
<dbReference type="Proteomes" id="UP000242180">
    <property type="component" value="Unassembled WGS sequence"/>
</dbReference>
<keyword evidence="4 5" id="KW-0720">Serine protease</keyword>
<feature type="domain" description="Peptidase S8/S53" evidence="8">
    <location>
        <begin position="155"/>
        <end position="412"/>
    </location>
</feature>
<dbReference type="Pfam" id="PF00082">
    <property type="entry name" value="Peptidase_S8"/>
    <property type="match status" value="1"/>
</dbReference>
<protein>
    <submittedName>
        <fullName evidence="9">Peptidase S8/S53 domain-containing protein</fullName>
    </submittedName>
</protein>
<dbReference type="PROSITE" id="PS00136">
    <property type="entry name" value="SUBTILASE_ASP"/>
    <property type="match status" value="1"/>
</dbReference>
<dbReference type="InterPro" id="IPR000209">
    <property type="entry name" value="Peptidase_S8/S53_dom"/>
</dbReference>
<dbReference type="PANTHER" id="PTHR43806:SF11">
    <property type="entry name" value="CEREVISIN-RELATED"/>
    <property type="match status" value="1"/>
</dbReference>
<evidence type="ECO:0000313" key="10">
    <source>
        <dbReference type="Proteomes" id="UP000242180"/>
    </source>
</evidence>
<evidence type="ECO:0000259" key="8">
    <source>
        <dbReference type="Pfam" id="PF00082"/>
    </source>
</evidence>
<feature type="signal peptide" evidence="7">
    <location>
        <begin position="1"/>
        <end position="18"/>
    </location>
</feature>
<dbReference type="InterPro" id="IPR050131">
    <property type="entry name" value="Peptidase_S8_subtilisin-like"/>
</dbReference>
<name>A0A1X2HF47_SYNRA</name>
<dbReference type="OrthoDB" id="206201at2759"/>
<evidence type="ECO:0000256" key="1">
    <source>
        <dbReference type="ARBA" id="ARBA00011073"/>
    </source>
</evidence>
<comment type="similarity">
    <text evidence="1 5 6">Belongs to the peptidase S8 family.</text>
</comment>
<evidence type="ECO:0000256" key="4">
    <source>
        <dbReference type="ARBA" id="ARBA00022825"/>
    </source>
</evidence>
<dbReference type="FunFam" id="3.40.50.200:FF:000007">
    <property type="entry name" value="Subtilisin-like serine protease"/>
    <property type="match status" value="1"/>
</dbReference>
<dbReference type="InterPro" id="IPR015500">
    <property type="entry name" value="Peptidase_S8_subtilisin-rel"/>
</dbReference>
<dbReference type="SUPFAM" id="SSF52743">
    <property type="entry name" value="Subtilisin-like"/>
    <property type="match status" value="1"/>
</dbReference>
<dbReference type="STRING" id="13706.A0A1X2HF47"/>
<dbReference type="AlphaFoldDB" id="A0A1X2HF47"/>
<keyword evidence="2 5" id="KW-0645">Protease</keyword>
<dbReference type="GO" id="GO:0006508">
    <property type="term" value="P:proteolysis"/>
    <property type="evidence" value="ECO:0007669"/>
    <property type="project" value="UniProtKB-KW"/>
</dbReference>
<evidence type="ECO:0000256" key="7">
    <source>
        <dbReference type="SAM" id="SignalP"/>
    </source>
</evidence>
<dbReference type="GO" id="GO:0004252">
    <property type="term" value="F:serine-type endopeptidase activity"/>
    <property type="evidence" value="ECO:0007669"/>
    <property type="project" value="UniProtKB-UniRule"/>
</dbReference>
<keyword evidence="10" id="KW-1185">Reference proteome</keyword>
<feature type="chain" id="PRO_5012236655" evidence="7">
    <location>
        <begin position="19"/>
        <end position="477"/>
    </location>
</feature>
<feature type="active site" description="Charge relay system" evidence="5">
    <location>
        <position position="164"/>
    </location>
</feature>
<comment type="caution">
    <text evidence="9">The sequence shown here is derived from an EMBL/GenBank/DDBJ whole genome shotgun (WGS) entry which is preliminary data.</text>
</comment>
<feature type="active site" description="Charge relay system" evidence="5">
    <location>
        <position position="352"/>
    </location>
</feature>
<evidence type="ECO:0000313" key="9">
    <source>
        <dbReference type="EMBL" id="ORY97530.1"/>
    </source>
</evidence>
<dbReference type="Gene3D" id="3.40.50.200">
    <property type="entry name" value="Peptidase S8/S53 domain"/>
    <property type="match status" value="1"/>
</dbReference>
<evidence type="ECO:0000256" key="5">
    <source>
        <dbReference type="PROSITE-ProRule" id="PRU01240"/>
    </source>
</evidence>
<dbReference type="InterPro" id="IPR034193">
    <property type="entry name" value="PCSK9_ProteinaseK-like"/>
</dbReference>
<dbReference type="CDD" id="cd04077">
    <property type="entry name" value="Peptidases_S8_PCSK9_ProteinaseK_like"/>
    <property type="match status" value="1"/>
</dbReference>
<keyword evidence="3 5" id="KW-0378">Hydrolase</keyword>
<evidence type="ECO:0000256" key="2">
    <source>
        <dbReference type="ARBA" id="ARBA00022670"/>
    </source>
</evidence>
<evidence type="ECO:0000256" key="3">
    <source>
        <dbReference type="ARBA" id="ARBA00022801"/>
    </source>
</evidence>
<keyword evidence="7" id="KW-0732">Signal</keyword>
<dbReference type="PRINTS" id="PR00723">
    <property type="entry name" value="SUBTILISIN"/>
</dbReference>
<dbReference type="PROSITE" id="PS00138">
    <property type="entry name" value="SUBTILASE_SER"/>
    <property type="match status" value="1"/>
</dbReference>
<dbReference type="PROSITE" id="PS51892">
    <property type="entry name" value="SUBTILASE"/>
    <property type="match status" value="1"/>
</dbReference>